<dbReference type="RefSeq" id="WP_209455348.1">
    <property type="nucleotide sequence ID" value="NZ_BAAACS010000017.1"/>
</dbReference>
<evidence type="ECO:0000313" key="3">
    <source>
        <dbReference type="Proteomes" id="UP000767291"/>
    </source>
</evidence>
<keyword evidence="3" id="KW-1185">Reference proteome</keyword>
<dbReference type="PANTHER" id="PTHR39639:SF1">
    <property type="entry name" value="DUF262 DOMAIN-CONTAINING PROTEIN"/>
    <property type="match status" value="1"/>
</dbReference>
<sequence>MLIETPLRKELIEKRKEIQTNQLSMTVGELMNLYEENEINLDPDYQRLFRWDETQQTNFIESILLGYPIPAIFVLQSENGVWDVIDGVQRLSTIYHFVGKLRDKDTNNIIEPLKLKKAKILTNLEGKYYNNDEFNEDNSLDHSSRIDFKRSIISVLIVKDGTSEQSTLELFKRLNTGGSKLSNQEVRNAIILKSNSEVYSKLDQFCKSDKFINFMSLPDSRTELGFDMDIITRFIVMRNYKNIENVKNSDDINSFLDDAIIDIVSKTDYNVENDINVFTKLIDFLSENISEDYGFKLYNESKSKYMYGFNWLVFEIVVWGLTVINNIDDAANNVSIIIPEIQSIKGIGEFLKSKGKPSVVRVIERLKIAKEESEAVFKYE</sequence>
<dbReference type="InterPro" id="IPR004919">
    <property type="entry name" value="GmrSD_N"/>
</dbReference>
<dbReference type="EMBL" id="JAGGJX010000001">
    <property type="protein sequence ID" value="MBP1853683.1"/>
    <property type="molecule type" value="Genomic_DNA"/>
</dbReference>
<feature type="domain" description="GmrSD restriction endonucleases N-terminal" evidence="1">
    <location>
        <begin position="32"/>
        <end position="191"/>
    </location>
</feature>
<comment type="caution">
    <text evidence="2">The sequence shown here is derived from an EMBL/GenBank/DDBJ whole genome shotgun (WGS) entry which is preliminary data.</text>
</comment>
<dbReference type="Pfam" id="PF03235">
    <property type="entry name" value="GmrSD_N"/>
    <property type="match status" value="1"/>
</dbReference>
<evidence type="ECO:0000259" key="1">
    <source>
        <dbReference type="Pfam" id="PF03235"/>
    </source>
</evidence>
<name>A0ABS4E6W8_9FIRM</name>
<accession>A0ABS4E6W8</accession>
<protein>
    <recommendedName>
        <fullName evidence="1">GmrSD restriction endonucleases N-terminal domain-containing protein</fullName>
    </recommendedName>
</protein>
<proteinExistence type="predicted"/>
<organism evidence="2 3">
    <name type="scientific">Metaclostridioides mangenotii</name>
    <dbReference type="NCBI Taxonomy" id="1540"/>
    <lineage>
        <taxon>Bacteria</taxon>
        <taxon>Bacillati</taxon>
        <taxon>Bacillota</taxon>
        <taxon>Clostridia</taxon>
        <taxon>Peptostreptococcales</taxon>
        <taxon>Peptostreptococcaceae</taxon>
        <taxon>Metaclostridioides</taxon>
    </lineage>
</organism>
<evidence type="ECO:0000313" key="2">
    <source>
        <dbReference type="EMBL" id="MBP1853683.1"/>
    </source>
</evidence>
<reference evidence="2 3" key="1">
    <citation type="submission" date="2021-03" db="EMBL/GenBank/DDBJ databases">
        <title>Genomic Encyclopedia of Type Strains, Phase IV (KMG-IV): sequencing the most valuable type-strain genomes for metagenomic binning, comparative biology and taxonomic classification.</title>
        <authorList>
            <person name="Goeker M."/>
        </authorList>
    </citation>
    <scope>NUCLEOTIDE SEQUENCE [LARGE SCALE GENOMIC DNA]</scope>
    <source>
        <strain evidence="2 3">DSM 1289</strain>
    </source>
</reference>
<dbReference type="PANTHER" id="PTHR39639">
    <property type="entry name" value="CHROMOSOME 16, WHOLE GENOME SHOTGUN SEQUENCE"/>
    <property type="match status" value="1"/>
</dbReference>
<gene>
    <name evidence="2" type="ORF">J2Z43_000073</name>
</gene>
<dbReference type="Proteomes" id="UP000767291">
    <property type="component" value="Unassembled WGS sequence"/>
</dbReference>